<dbReference type="EMBL" id="VEWJ01000002">
    <property type="protein sequence ID" value="TPF76704.1"/>
    <property type="molecule type" value="Genomic_DNA"/>
</dbReference>
<dbReference type="OrthoDB" id="8455146at2"/>
<dbReference type="InterPro" id="IPR019284">
    <property type="entry name" value="RP532"/>
</dbReference>
<organism evidence="3 4">
    <name type="scientific">Brucella gallinifaecis</name>
    <dbReference type="NCBI Taxonomy" id="215590"/>
    <lineage>
        <taxon>Bacteria</taxon>
        <taxon>Pseudomonadati</taxon>
        <taxon>Pseudomonadota</taxon>
        <taxon>Alphaproteobacteria</taxon>
        <taxon>Hyphomicrobiales</taxon>
        <taxon>Brucellaceae</taxon>
        <taxon>Brucella/Ochrobactrum group</taxon>
        <taxon>Brucella</taxon>
    </lineage>
</organism>
<keyword evidence="2" id="KW-0812">Transmembrane</keyword>
<keyword evidence="2" id="KW-0472">Membrane</keyword>
<feature type="transmembrane region" description="Helical" evidence="2">
    <location>
        <begin position="89"/>
        <end position="110"/>
    </location>
</feature>
<gene>
    <name evidence="3" type="ORF">FHY56_04210</name>
</gene>
<feature type="region of interest" description="Disordered" evidence="1">
    <location>
        <begin position="1"/>
        <end position="25"/>
    </location>
</feature>
<protein>
    <submittedName>
        <fullName evidence="3">DUF2335 domain-containing protein</fullName>
    </submittedName>
</protein>
<reference evidence="3 4" key="1">
    <citation type="journal article" date="2003" name="Int. J. Syst. Evol. Microbiol.">
        <title>Towards a standardized format for the description of a novel species (of an established genus): Ochrobactrum gallinifaecis sp. nov.</title>
        <authorList>
            <person name="Kampfer P."/>
            <person name="Buczolits S."/>
            <person name="Albrecht A."/>
            <person name="Busse H.J."/>
            <person name="Stackebrandt E."/>
        </authorList>
    </citation>
    <scope>NUCLEOTIDE SEQUENCE [LARGE SCALE GENOMIC DNA]</scope>
    <source>
        <strain evidence="3 4">ISO 196</strain>
    </source>
</reference>
<evidence type="ECO:0000313" key="3">
    <source>
        <dbReference type="EMBL" id="TPF76704.1"/>
    </source>
</evidence>
<feature type="transmembrane region" description="Helical" evidence="2">
    <location>
        <begin position="116"/>
        <end position="134"/>
    </location>
</feature>
<dbReference type="Proteomes" id="UP000315388">
    <property type="component" value="Unassembled WGS sequence"/>
</dbReference>
<evidence type="ECO:0000256" key="1">
    <source>
        <dbReference type="SAM" id="MobiDB-lite"/>
    </source>
</evidence>
<name>A0A502BR69_9HYPH</name>
<accession>A0A502BR69</accession>
<evidence type="ECO:0000256" key="2">
    <source>
        <dbReference type="SAM" id="Phobius"/>
    </source>
</evidence>
<dbReference type="AlphaFoldDB" id="A0A502BR69"/>
<dbReference type="RefSeq" id="WP_140903916.1">
    <property type="nucleotide sequence ID" value="NZ_JBHTMD010000020.1"/>
</dbReference>
<dbReference type="Pfam" id="PF10097">
    <property type="entry name" value="DUF2335"/>
    <property type="match status" value="1"/>
</dbReference>
<sequence length="142" mass="16002">MKKPAAKRASPPQAQHHQHANQDNQRIAMKVSVEQSSWSGPLPAPSDMLKYDQIVNNGAERIFTAWEEESKHRRELEKKEIRWTIFESIYGKSLAIIFVLSVLAVTAYAISMDANWIAAILGGTMIGSIVWAFVKVNRPNKN</sequence>
<keyword evidence="2" id="KW-1133">Transmembrane helix</keyword>
<evidence type="ECO:0000313" key="4">
    <source>
        <dbReference type="Proteomes" id="UP000315388"/>
    </source>
</evidence>
<comment type="caution">
    <text evidence="3">The sequence shown here is derived from an EMBL/GenBank/DDBJ whole genome shotgun (WGS) entry which is preliminary data.</text>
</comment>
<keyword evidence="4" id="KW-1185">Reference proteome</keyword>
<proteinExistence type="predicted"/>